<dbReference type="AlphaFoldDB" id="A0A9K3D676"/>
<comment type="caution">
    <text evidence="2">The sequence shown here is derived from an EMBL/GenBank/DDBJ whole genome shotgun (WGS) entry which is preliminary data.</text>
</comment>
<dbReference type="InterPro" id="IPR053828">
    <property type="entry name" value="Nucleosidase_C"/>
</dbReference>
<organism evidence="2 3">
    <name type="scientific">Kipferlia bialata</name>
    <dbReference type="NCBI Taxonomy" id="797122"/>
    <lineage>
        <taxon>Eukaryota</taxon>
        <taxon>Metamonada</taxon>
        <taxon>Carpediemonas-like organisms</taxon>
        <taxon>Kipferlia</taxon>
    </lineage>
</organism>
<protein>
    <submittedName>
        <fullName evidence="2">5'-Nucleotidase/apyrase</fullName>
    </submittedName>
</protein>
<proteinExistence type="predicted"/>
<evidence type="ECO:0000313" key="3">
    <source>
        <dbReference type="Proteomes" id="UP000265618"/>
    </source>
</evidence>
<dbReference type="EMBL" id="BDIP01004494">
    <property type="protein sequence ID" value="GIQ88896.1"/>
    <property type="molecule type" value="Genomic_DNA"/>
</dbReference>
<dbReference type="Proteomes" id="UP000265618">
    <property type="component" value="Unassembled WGS sequence"/>
</dbReference>
<evidence type="ECO:0000313" key="2">
    <source>
        <dbReference type="EMBL" id="GIQ88896.1"/>
    </source>
</evidence>
<name>A0A9K3D676_9EUKA</name>
<dbReference type="SUPFAM" id="SSF55816">
    <property type="entry name" value="5'-nucleotidase (syn. UDP-sugar hydrolase), C-terminal domain"/>
    <property type="match status" value="1"/>
</dbReference>
<sequence>DWVEEDNSFLLESRCFSEAVGIATFELDAAGEMSGLTHEWVLYNEADFARRVGVSEEAFMTQHGLAVREQVQGHVAELSLEDVLGVSPQRYSAMNPSLIDEASMYALWMQLIVPCSLVGKAAPNNGYAYITTTSLLENDVYPGDFTINDAFVTSPFVDEYFVVAKDVLGSDLITIYNHLQHYDTLDSPLIGSPTGWMHYVMYPTVPMLDETATYSLLSSDYDGGKVETALEALGMDQYEVVHFSYDSPHSCLMDFISNNWSEPGFFKWTC</sequence>
<feature type="non-terminal residue" evidence="2">
    <location>
        <position position="1"/>
    </location>
</feature>
<evidence type="ECO:0000259" key="1">
    <source>
        <dbReference type="Pfam" id="PF21953"/>
    </source>
</evidence>
<reference evidence="2 3" key="1">
    <citation type="journal article" date="2018" name="PLoS ONE">
        <title>The draft genome of Kipferlia bialata reveals reductive genome evolution in fornicate parasites.</title>
        <authorList>
            <person name="Tanifuji G."/>
            <person name="Takabayashi S."/>
            <person name="Kume K."/>
            <person name="Takagi M."/>
            <person name="Nakayama T."/>
            <person name="Kamikawa R."/>
            <person name="Inagaki Y."/>
            <person name="Hashimoto T."/>
        </authorList>
    </citation>
    <scope>NUCLEOTIDE SEQUENCE [LARGE SCALE GENOMIC DNA]</scope>
    <source>
        <strain evidence="2">NY0173</strain>
    </source>
</reference>
<keyword evidence="3" id="KW-1185">Reference proteome</keyword>
<dbReference type="Pfam" id="PF21953">
    <property type="entry name" value="NadN_nucleosid_C"/>
    <property type="match status" value="1"/>
</dbReference>
<dbReference type="InterPro" id="IPR036907">
    <property type="entry name" value="5'-Nucleotdase_C_sf"/>
</dbReference>
<dbReference type="OrthoDB" id="7722975at2759"/>
<accession>A0A9K3D676</accession>
<dbReference type="GO" id="GO:0009166">
    <property type="term" value="P:nucleotide catabolic process"/>
    <property type="evidence" value="ECO:0007669"/>
    <property type="project" value="InterPro"/>
</dbReference>
<dbReference type="Gene3D" id="3.90.780.10">
    <property type="entry name" value="5'-Nucleotidase, C-terminal domain"/>
    <property type="match status" value="1"/>
</dbReference>
<gene>
    <name evidence="2" type="ORF">KIPB_011246</name>
</gene>
<feature type="domain" description="Putative 5'-nucleotidase C-terminal" evidence="1">
    <location>
        <begin position="100"/>
        <end position="180"/>
    </location>
</feature>
<dbReference type="GO" id="GO:0016787">
    <property type="term" value="F:hydrolase activity"/>
    <property type="evidence" value="ECO:0007669"/>
    <property type="project" value="InterPro"/>
</dbReference>